<dbReference type="InterPro" id="IPR044215">
    <property type="entry name" value="PIG-H"/>
</dbReference>
<evidence type="ECO:0000256" key="2">
    <source>
        <dbReference type="ARBA" id="ARBA00009610"/>
    </source>
</evidence>
<name>A0AA85B4S4_9TREM</name>
<proteinExistence type="inferred from homology"/>
<dbReference type="GO" id="GO:0000506">
    <property type="term" value="C:glycosylphosphatidylinositol-N-acetylglucosaminyltransferase (GPI-GnT) complex"/>
    <property type="evidence" value="ECO:0007669"/>
    <property type="project" value="InterPro"/>
</dbReference>
<comment type="similarity">
    <text evidence="2">Belongs to the PIGH family.</text>
</comment>
<accession>A0AA85B4S4</accession>
<dbReference type="InterPro" id="IPR019328">
    <property type="entry name" value="PIGH-H_dom"/>
</dbReference>
<feature type="domain" description="Phosphatidylinositol N-acetylglucosaminyltransferase subunit H conserved" evidence="4">
    <location>
        <begin position="139"/>
        <end position="189"/>
    </location>
</feature>
<comment type="pathway">
    <text evidence="1">Glycolipid biosynthesis; glycosylphosphatidylinositol-anchor biosynthesis.</text>
</comment>
<dbReference type="PANTHER" id="PTHR15231">
    <property type="entry name" value="PHOSPHATIDYLINOSITOL N-ACETYLGLUCOSAMINYLTRANSFERASE SUBUNIT H"/>
    <property type="match status" value="1"/>
</dbReference>
<evidence type="ECO:0000259" key="4">
    <source>
        <dbReference type="Pfam" id="PF10181"/>
    </source>
</evidence>
<dbReference type="PANTHER" id="PTHR15231:SF1">
    <property type="entry name" value="PHOSPHATIDYLINOSITOL N-ACETYLGLUCOSAMINYLTRANSFERASE SUBUNIT H"/>
    <property type="match status" value="1"/>
</dbReference>
<keyword evidence="3" id="KW-1133">Transmembrane helix</keyword>
<keyword evidence="3" id="KW-0812">Transmembrane</keyword>
<dbReference type="Pfam" id="PF10181">
    <property type="entry name" value="PIG-H"/>
    <property type="match status" value="1"/>
</dbReference>
<evidence type="ECO:0000313" key="5">
    <source>
        <dbReference type="Proteomes" id="UP000050791"/>
    </source>
</evidence>
<dbReference type="GO" id="GO:0006506">
    <property type="term" value="P:GPI anchor biosynthetic process"/>
    <property type="evidence" value="ECO:0007669"/>
    <property type="project" value="InterPro"/>
</dbReference>
<evidence type="ECO:0000313" key="6">
    <source>
        <dbReference type="WBParaSite" id="SMTH1_27760.1"/>
    </source>
</evidence>
<reference evidence="6" key="1">
    <citation type="submission" date="2023-11" db="UniProtKB">
        <authorList>
            <consortium name="WormBaseParasite"/>
        </authorList>
    </citation>
    <scope>IDENTIFICATION</scope>
</reference>
<dbReference type="WBParaSite" id="SMTH1_27760.1">
    <property type="protein sequence ID" value="SMTH1_27760.1"/>
    <property type="gene ID" value="SMTH1_27760"/>
</dbReference>
<evidence type="ECO:0000256" key="3">
    <source>
        <dbReference type="SAM" id="Phobius"/>
    </source>
</evidence>
<evidence type="ECO:0000256" key="1">
    <source>
        <dbReference type="ARBA" id="ARBA00004687"/>
    </source>
</evidence>
<feature type="transmembrane region" description="Helical" evidence="3">
    <location>
        <begin position="6"/>
        <end position="25"/>
    </location>
</feature>
<keyword evidence="3" id="KW-0472">Membrane</keyword>
<organism evidence="5 6">
    <name type="scientific">Schistosoma mattheei</name>
    <dbReference type="NCBI Taxonomy" id="31246"/>
    <lineage>
        <taxon>Eukaryota</taxon>
        <taxon>Metazoa</taxon>
        <taxon>Spiralia</taxon>
        <taxon>Lophotrochozoa</taxon>
        <taxon>Platyhelminthes</taxon>
        <taxon>Trematoda</taxon>
        <taxon>Digenea</taxon>
        <taxon>Strigeidida</taxon>
        <taxon>Schistosomatoidea</taxon>
        <taxon>Schistosomatidae</taxon>
        <taxon>Schistosoma</taxon>
    </lineage>
</organism>
<protein>
    <recommendedName>
        <fullName evidence="4">Phosphatidylinositol N-acetylglucosaminyltransferase subunit H conserved domain-containing protein</fullName>
    </recommendedName>
</protein>
<sequence>MYNLKILATIIIVLFSIVFQMFPVFHSFYPSQRIIDDLSLLFRLPCGCNLIYRFPDKIIVNINQDPILLSSHESVPAWIEVKHSRNISLSFWFAMTVLWMLVCCSVGFIAGSYFVQLILFSSAIIFIYMHLRNTVTEESLLLISGYGLQTSNRYFTGRRTYSSFIPVERIKGFHLIDSVSPFTICTYLSCEFAKVTSTSTTTTTDPRKTESLLFNKATTALKTDYGLLPLMPITMDNKQIRFKGCDRIPLPYLVWMLRLANTVLFH</sequence>
<dbReference type="AlphaFoldDB" id="A0AA85B4S4"/>
<dbReference type="Proteomes" id="UP000050791">
    <property type="component" value="Unassembled WGS sequence"/>
</dbReference>